<evidence type="ECO:0000256" key="2">
    <source>
        <dbReference type="SAM" id="MobiDB-lite"/>
    </source>
</evidence>
<evidence type="ECO:0000313" key="5">
    <source>
        <dbReference type="Proteomes" id="UP000019373"/>
    </source>
</evidence>
<dbReference type="eggNOG" id="KOG1515">
    <property type="taxonomic scope" value="Eukaryota"/>
</dbReference>
<dbReference type="PANTHER" id="PTHR48081">
    <property type="entry name" value="AB HYDROLASE SUPERFAMILY PROTEIN C4A8.06C"/>
    <property type="match status" value="1"/>
</dbReference>
<dbReference type="SUPFAM" id="SSF53474">
    <property type="entry name" value="alpha/beta-Hydrolases"/>
    <property type="match status" value="1"/>
</dbReference>
<feature type="domain" description="Alpha/beta hydrolase fold-3" evidence="3">
    <location>
        <begin position="147"/>
        <end position="361"/>
    </location>
</feature>
<dbReference type="OrthoDB" id="2152029at2759"/>
<proteinExistence type="predicted"/>
<feature type="region of interest" description="Disordered" evidence="2">
    <location>
        <begin position="395"/>
        <end position="440"/>
    </location>
</feature>
<dbReference type="HOGENOM" id="CLU_047269_1_0_1"/>
<reference evidence="5" key="1">
    <citation type="journal article" date="2014" name="BMC Genomics">
        <title>Genome characteristics reveal the impact of lichenization on lichen-forming fungus Endocarpon pusillum Hedwig (Verrucariales, Ascomycota).</title>
        <authorList>
            <person name="Wang Y.-Y."/>
            <person name="Liu B."/>
            <person name="Zhang X.-Y."/>
            <person name="Zhou Q.-M."/>
            <person name="Zhang T."/>
            <person name="Li H."/>
            <person name="Yu Y.-F."/>
            <person name="Zhang X.-L."/>
            <person name="Hao X.-Y."/>
            <person name="Wang M."/>
            <person name="Wang L."/>
            <person name="Wei J.-C."/>
        </authorList>
    </citation>
    <scope>NUCLEOTIDE SEQUENCE [LARGE SCALE GENOMIC DNA]</scope>
    <source>
        <strain evidence="5">Z07020 / HMAS-L-300199</strain>
    </source>
</reference>
<name>U1GDK6_ENDPU</name>
<evidence type="ECO:0000313" key="4">
    <source>
        <dbReference type="EMBL" id="ERF75672.1"/>
    </source>
</evidence>
<keyword evidence="1" id="KW-0378">Hydrolase</keyword>
<evidence type="ECO:0000256" key="1">
    <source>
        <dbReference type="ARBA" id="ARBA00022801"/>
    </source>
</evidence>
<dbReference type="PANTHER" id="PTHR48081:SF2">
    <property type="entry name" value="ALPHA_BETA-HYDROLASE"/>
    <property type="match status" value="1"/>
</dbReference>
<dbReference type="Pfam" id="PF07859">
    <property type="entry name" value="Abhydrolase_3"/>
    <property type="match status" value="1"/>
</dbReference>
<protein>
    <recommendedName>
        <fullName evidence="3">Alpha/beta hydrolase fold-3 domain-containing protein</fullName>
    </recommendedName>
</protein>
<organism evidence="4 5">
    <name type="scientific">Endocarpon pusillum (strain Z07020 / HMAS-L-300199)</name>
    <name type="common">Lichen-forming fungus</name>
    <dbReference type="NCBI Taxonomy" id="1263415"/>
    <lineage>
        <taxon>Eukaryota</taxon>
        <taxon>Fungi</taxon>
        <taxon>Dikarya</taxon>
        <taxon>Ascomycota</taxon>
        <taxon>Pezizomycotina</taxon>
        <taxon>Eurotiomycetes</taxon>
        <taxon>Chaetothyriomycetidae</taxon>
        <taxon>Verrucariales</taxon>
        <taxon>Verrucariaceae</taxon>
        <taxon>Endocarpon</taxon>
    </lineage>
</organism>
<dbReference type="OMA" id="YLEFLMA"/>
<sequence length="440" mass="49449">MILGPISLIDCAVFVFFLIPQVLYQAGLGLTLLTVIKVLPFLILQLPYQFIQEHYFMGRDEQSPFVQRATVFQDIVIRCVRYAFAHMPAKIGRVFFSKQVAYPFFRFRLLRHGYRSSPVSVEEVHKNGIRGLWIAGSESAEKPDVVVYYCHGGGFSMGSAYFYLEFLIAWMTRLRERGFKNPAVFALEYTLVPDAVWPQQFVETYAGYKLLMDYMGDASRICVSGDSAGATLILSRLLHHGSYDEEPVVYKTRKPALAVLISPWTHLISPLNRNTASDYLDANALELYGAQYLGAESARNALISPGLTEGRWKLASPTMGYCIVYGAEEVFAPAIGETMRHMKNDGATVETRCEPGGIHAWPVVNLFLGSSREERLKGLDQLVEMVVERMGVGGGVQEQVSETPKQKKNMTRKDDAGEEAYLSPKTTWPEKWKNPESYTG</sequence>
<dbReference type="AlphaFoldDB" id="U1GDK6"/>
<dbReference type="Gene3D" id="3.40.50.1820">
    <property type="entry name" value="alpha/beta hydrolase"/>
    <property type="match status" value="1"/>
</dbReference>
<gene>
    <name evidence="4" type="ORF">EPUS_08626</name>
</gene>
<dbReference type="GO" id="GO:0016787">
    <property type="term" value="F:hydrolase activity"/>
    <property type="evidence" value="ECO:0007669"/>
    <property type="project" value="UniProtKB-KW"/>
</dbReference>
<dbReference type="InterPro" id="IPR029058">
    <property type="entry name" value="AB_hydrolase_fold"/>
</dbReference>
<dbReference type="Proteomes" id="UP000019373">
    <property type="component" value="Unassembled WGS sequence"/>
</dbReference>
<evidence type="ECO:0000259" key="3">
    <source>
        <dbReference type="Pfam" id="PF07859"/>
    </source>
</evidence>
<dbReference type="EMBL" id="KE720799">
    <property type="protein sequence ID" value="ERF75672.1"/>
    <property type="molecule type" value="Genomic_DNA"/>
</dbReference>
<dbReference type="RefSeq" id="XP_007786995.1">
    <property type="nucleotide sequence ID" value="XM_007788805.1"/>
</dbReference>
<dbReference type="InterPro" id="IPR013094">
    <property type="entry name" value="AB_hydrolase_3"/>
</dbReference>
<keyword evidence="5" id="KW-1185">Reference proteome</keyword>
<dbReference type="GeneID" id="19243474"/>
<accession>U1GDK6</accession>
<dbReference type="InterPro" id="IPR050300">
    <property type="entry name" value="GDXG_lipolytic_enzyme"/>
</dbReference>